<evidence type="ECO:0000256" key="3">
    <source>
        <dbReference type="ARBA" id="ARBA00022553"/>
    </source>
</evidence>
<evidence type="ECO:0000313" key="14">
    <source>
        <dbReference type="Proteomes" id="UP001159427"/>
    </source>
</evidence>
<organism evidence="13 14">
    <name type="scientific">Porites evermanni</name>
    <dbReference type="NCBI Taxonomy" id="104178"/>
    <lineage>
        <taxon>Eukaryota</taxon>
        <taxon>Metazoa</taxon>
        <taxon>Cnidaria</taxon>
        <taxon>Anthozoa</taxon>
        <taxon>Hexacorallia</taxon>
        <taxon>Scleractinia</taxon>
        <taxon>Fungiina</taxon>
        <taxon>Poritidae</taxon>
        <taxon>Porites</taxon>
    </lineage>
</organism>
<evidence type="ECO:0000256" key="4">
    <source>
        <dbReference type="ARBA" id="ARBA00022604"/>
    </source>
</evidence>
<evidence type="ECO:0000256" key="8">
    <source>
        <dbReference type="ARBA" id="ARBA00033282"/>
    </source>
</evidence>
<evidence type="ECO:0000259" key="11">
    <source>
        <dbReference type="PROSITE" id="PS50003"/>
    </source>
</evidence>
<feature type="compositionally biased region" description="Polar residues" evidence="10">
    <location>
        <begin position="419"/>
        <end position="437"/>
    </location>
</feature>
<name>A0ABN8LXJ9_9CNID</name>
<feature type="compositionally biased region" description="Polar residues" evidence="10">
    <location>
        <begin position="400"/>
        <end position="409"/>
    </location>
</feature>
<protein>
    <recommendedName>
        <fullName evidence="2">Insulin receptor substrate 1</fullName>
    </recommendedName>
    <alternativeName>
        <fullName evidence="8">Protein chico</fullName>
    </alternativeName>
</protein>
<dbReference type="InterPro" id="IPR011993">
    <property type="entry name" value="PH-like_dom_sf"/>
</dbReference>
<comment type="caution">
    <text evidence="13">The sequence shown here is derived from an EMBL/GenBank/DDBJ whole genome shotgun (WGS) entry which is preliminary data.</text>
</comment>
<evidence type="ECO:0000259" key="12">
    <source>
        <dbReference type="PROSITE" id="PS51064"/>
    </source>
</evidence>
<dbReference type="Pfam" id="PF02174">
    <property type="entry name" value="IRS"/>
    <property type="match status" value="1"/>
</dbReference>
<dbReference type="SMART" id="SM01244">
    <property type="entry name" value="IRS"/>
    <property type="match status" value="1"/>
</dbReference>
<dbReference type="Pfam" id="PF00169">
    <property type="entry name" value="PH"/>
    <property type="match status" value="1"/>
</dbReference>
<keyword evidence="7" id="KW-0896">Oogenesis</keyword>
<evidence type="ECO:0000256" key="10">
    <source>
        <dbReference type="SAM" id="MobiDB-lite"/>
    </source>
</evidence>
<evidence type="ECO:0000256" key="9">
    <source>
        <dbReference type="ARBA" id="ARBA00046145"/>
    </source>
</evidence>
<dbReference type="Gene3D" id="2.30.29.30">
    <property type="entry name" value="Pleckstrin-homology domain (PH domain)/Phosphotyrosine-binding domain (PTB)"/>
    <property type="match status" value="2"/>
</dbReference>
<dbReference type="PANTHER" id="PTHR10614">
    <property type="entry name" value="INSULIN RECEPTOR SUBSTRATE"/>
    <property type="match status" value="1"/>
</dbReference>
<sequence>MVLRQLNTMNDGEIVKEGHLKRLKTHKKRYFVLRSSPRKGKSRLEYYESEKKYRQNSSPKRVIYLANCFNIAKKEDTKHKLVFVLFTHEDKFGLVAETEGDLNSWLKSLKIEQRKDDILNSSVSTWHVSVKPRGLGTSKNLAGQYDLQLTSDSLKLVIKDTRDAAVELQLVNIRRCGHTDCFFFMELGRSAVTGAGEMWIQVDDQVIAQNMHEAILGVMQNISDIPQKSRRRCASEGKRGKGRPRPVSAVLYPPSRVRADTEPSSPLSSYRVGLASSAKNLSLSESPKNKPSPGLNRFLPRRKSKDVSSVDSSNSNQEETNSDFNDKVLVKPYSSSRPSSEERDVQPEYVNFGAESIEDTLSSEDYMKMALDRRHSCDSYLDMDLSKAKAMKAARDQDSQEATKSTQTAREGGYMDMTSPRQQAENHVTPKLQNSGIVRQKKTSSPRLLRANESPLPNKPDIREFVSLKKSPSSSRRNSSQDYITMSPVGVRKEQTPIYMNFVPPGQKLSRNSSSSESITNDKDHPVYVNFTPGENLEKAGRRLESHSPKKCPEISVDSSPYEEMHHYINFSPYKKRDQISVPNNFRKHSLESILTEPSREYVNVDLSGIAKSKSAVDMPEYVNFTPGRRLENGKRGSVGSSGEIDSNVQQEVDYVNYSPGKLDVKHSKWRRSPRYGRRESEPALLRPSSRDFRSVSHSAKENEESTELHYIVLDLSKNEKDGSDSPSRRRTRPPKIDLSSCSRAAAPGPKSAPLVSPYAEVDFTKSHGIRQARQEMRVPANTAV</sequence>
<keyword evidence="14" id="KW-1185">Reference proteome</keyword>
<dbReference type="CDD" id="cd01257">
    <property type="entry name" value="PH_IRS"/>
    <property type="match status" value="1"/>
</dbReference>
<feature type="compositionally biased region" description="Basic and acidic residues" evidence="10">
    <location>
        <begin position="689"/>
        <end position="708"/>
    </location>
</feature>
<evidence type="ECO:0000256" key="6">
    <source>
        <dbReference type="ARBA" id="ARBA00022782"/>
    </source>
</evidence>
<evidence type="ECO:0000256" key="7">
    <source>
        <dbReference type="ARBA" id="ARBA00022943"/>
    </source>
</evidence>
<feature type="compositionally biased region" description="Polar residues" evidence="10">
    <location>
        <begin position="277"/>
        <end position="286"/>
    </location>
</feature>
<reference evidence="13 14" key="1">
    <citation type="submission" date="2022-05" db="EMBL/GenBank/DDBJ databases">
        <authorList>
            <consortium name="Genoscope - CEA"/>
            <person name="William W."/>
        </authorList>
    </citation>
    <scope>NUCLEOTIDE SEQUENCE [LARGE SCALE GENOMIC DNA]</scope>
</reference>
<feature type="region of interest" description="Disordered" evidence="10">
    <location>
        <begin position="667"/>
        <end position="758"/>
    </location>
</feature>
<dbReference type="InterPro" id="IPR039011">
    <property type="entry name" value="IRS"/>
</dbReference>
<dbReference type="EMBL" id="CALNXI010000103">
    <property type="protein sequence ID" value="CAH3019018.1"/>
    <property type="molecule type" value="Genomic_DNA"/>
</dbReference>
<keyword evidence="3" id="KW-0597">Phosphoprotein</keyword>
<feature type="compositionally biased region" description="Low complexity" evidence="10">
    <location>
        <begin position="307"/>
        <end position="316"/>
    </location>
</feature>
<feature type="compositionally biased region" description="Polar residues" evidence="10">
    <location>
        <begin position="639"/>
        <end position="651"/>
    </location>
</feature>
<feature type="compositionally biased region" description="Low complexity" evidence="10">
    <location>
        <begin position="468"/>
        <end position="480"/>
    </location>
</feature>
<evidence type="ECO:0000256" key="1">
    <source>
        <dbReference type="ARBA" id="ARBA00011440"/>
    </source>
</evidence>
<evidence type="ECO:0000256" key="2">
    <source>
        <dbReference type="ARBA" id="ARBA00015710"/>
    </source>
</evidence>
<keyword evidence="5" id="KW-0677">Repeat</keyword>
<comment type="subunit">
    <text evidence="1">Bindings to phosphatidylinositol 3-kinase and SHP2.</text>
</comment>
<feature type="region of interest" description="Disordered" evidence="10">
    <location>
        <begin position="393"/>
        <end position="482"/>
    </location>
</feature>
<dbReference type="InterPro" id="IPR002404">
    <property type="entry name" value="IRS_PTB"/>
</dbReference>
<comment type="function">
    <text evidence="9">Activates phosphatidylinositol 3-kinase when bound to the regulatory p85 subunit. May mediate the control of various cellular processes by insulin-like peptides. When phosphorylated by the insulin receptor binds specifically to various cellular proteins containing SH2 domains. Involved in control of cell proliferation, cell size, and body and organ growth throughout development. Also has a role in a signaling pathway controlling the physiological response required to endure periods of low nutrient conditions. Insulin/insulin-like growth factor (IGF) signaling pathway has a role in regulating aging and is necessary in the ovary for vitellogenic maturation.</text>
</comment>
<gene>
    <name evidence="13" type="ORF">PEVE_00000698</name>
</gene>
<dbReference type="Proteomes" id="UP001159427">
    <property type="component" value="Unassembled WGS sequence"/>
</dbReference>
<dbReference type="PROSITE" id="PS51064">
    <property type="entry name" value="IRS_PTB"/>
    <property type="match status" value="1"/>
</dbReference>
<feature type="domain" description="IRS-type PTB" evidence="12">
    <location>
        <begin position="122"/>
        <end position="226"/>
    </location>
</feature>
<dbReference type="CDD" id="cd01204">
    <property type="entry name" value="PTB_IRS"/>
    <property type="match status" value="1"/>
</dbReference>
<accession>A0ABN8LXJ9</accession>
<evidence type="ECO:0000256" key="5">
    <source>
        <dbReference type="ARBA" id="ARBA00022737"/>
    </source>
</evidence>
<feature type="region of interest" description="Disordered" evidence="10">
    <location>
        <begin position="628"/>
        <end position="653"/>
    </location>
</feature>
<dbReference type="PROSITE" id="PS50003">
    <property type="entry name" value="PH_DOMAIN"/>
    <property type="match status" value="1"/>
</dbReference>
<keyword evidence="4" id="KW-0341">Growth regulation</keyword>
<proteinExistence type="predicted"/>
<feature type="region of interest" description="Disordered" evidence="10">
    <location>
        <begin position="227"/>
        <end position="350"/>
    </location>
</feature>
<dbReference type="InterPro" id="IPR001849">
    <property type="entry name" value="PH_domain"/>
</dbReference>
<dbReference type="SUPFAM" id="SSF50729">
    <property type="entry name" value="PH domain-like"/>
    <property type="match status" value="2"/>
</dbReference>
<dbReference type="SMART" id="SM00310">
    <property type="entry name" value="PTBI"/>
    <property type="match status" value="1"/>
</dbReference>
<keyword evidence="6" id="KW-0221">Differentiation</keyword>
<feature type="domain" description="PH" evidence="11">
    <location>
        <begin position="13"/>
        <end position="114"/>
    </location>
</feature>
<feature type="compositionally biased region" description="Basic and acidic residues" evidence="10">
    <location>
        <begin position="717"/>
        <end position="728"/>
    </location>
</feature>
<evidence type="ECO:0000313" key="13">
    <source>
        <dbReference type="EMBL" id="CAH3019018.1"/>
    </source>
</evidence>
<dbReference type="SMART" id="SM00233">
    <property type="entry name" value="PH"/>
    <property type="match status" value="1"/>
</dbReference>
<dbReference type="PANTHER" id="PTHR10614:SF13">
    <property type="entry name" value="INSULIN RECEPTOR SUBSTRATE 1"/>
    <property type="match status" value="1"/>
</dbReference>
<feature type="region of interest" description="Disordered" evidence="10">
    <location>
        <begin position="502"/>
        <end position="528"/>
    </location>
</feature>
<dbReference type="PRINTS" id="PR00628">
    <property type="entry name" value="INSULINRSI"/>
</dbReference>